<dbReference type="AlphaFoldDB" id="A0A0U1PA24"/>
<dbReference type="EMBL" id="DF196819">
    <property type="protein sequence ID" value="GAD31264.1"/>
    <property type="molecule type" value="Genomic_DNA"/>
</dbReference>
<feature type="region of interest" description="Disordered" evidence="1">
    <location>
        <begin position="1"/>
        <end position="26"/>
    </location>
</feature>
<protein>
    <submittedName>
        <fullName evidence="2">Uncharacterized protein</fullName>
    </submittedName>
</protein>
<accession>A0A0U1PA24</accession>
<evidence type="ECO:0000313" key="2">
    <source>
        <dbReference type="EMBL" id="GAD31264.1"/>
    </source>
</evidence>
<dbReference type="eggNOG" id="ENOG5031P1D">
    <property type="taxonomic scope" value="Bacteria"/>
</dbReference>
<sequence length="66" mass="7424">MRPASPVRYASTHRSPSRYRTTAHAPHFKTKKAAVTEISLTNNDIALKREQFDEQTLTSPLAKKTA</sequence>
<name>A0A0U1PA24_PHOLE</name>
<evidence type="ECO:0000313" key="3">
    <source>
        <dbReference type="Proteomes" id="UP000030675"/>
    </source>
</evidence>
<dbReference type="HOGENOM" id="CLU_183760_0_0_6"/>
<dbReference type="RefSeq" id="WP_023934013.1">
    <property type="nucleotide sequence ID" value="NZ_DF196819.1"/>
</dbReference>
<proteinExistence type="predicted"/>
<organism evidence="2 3">
    <name type="scientific">Photobacterium leiognathi lrivu.4.1</name>
    <dbReference type="NCBI Taxonomy" id="1248232"/>
    <lineage>
        <taxon>Bacteria</taxon>
        <taxon>Pseudomonadati</taxon>
        <taxon>Pseudomonadota</taxon>
        <taxon>Gammaproteobacteria</taxon>
        <taxon>Vibrionales</taxon>
        <taxon>Vibrionaceae</taxon>
        <taxon>Photobacterium</taxon>
    </lineage>
</organism>
<gene>
    <name evidence="2" type="ORF">PLEI_2921</name>
</gene>
<reference evidence="3" key="1">
    <citation type="submission" date="2012-12" db="EMBL/GenBank/DDBJ databases">
        <title>Genome Sequence of Photobacterium leiognathi lrivu.4.1.</title>
        <authorList>
            <person name="Urbanczyk H."/>
            <person name="Ogura Y."/>
            <person name="Hayashi T."/>
            <person name="Dunlap P.V."/>
        </authorList>
    </citation>
    <scope>NUCLEOTIDE SEQUENCE [LARGE SCALE GENOMIC DNA]</scope>
    <source>
        <strain evidence="3">lrivu.4.1</strain>
    </source>
</reference>
<evidence type="ECO:0000256" key="1">
    <source>
        <dbReference type="SAM" id="MobiDB-lite"/>
    </source>
</evidence>
<dbReference type="Proteomes" id="UP000030675">
    <property type="component" value="Unassembled WGS sequence"/>
</dbReference>